<evidence type="ECO:0000256" key="1">
    <source>
        <dbReference type="SAM" id="MobiDB-lite"/>
    </source>
</evidence>
<feature type="region of interest" description="Disordered" evidence="1">
    <location>
        <begin position="1"/>
        <end position="64"/>
    </location>
</feature>
<dbReference type="AlphaFoldDB" id="A0A6F8Y6J6"/>
<name>A0A6F8Y6J6_9ACTN</name>
<gene>
    <name evidence="2" type="ORF">Pflav_079910</name>
</gene>
<proteinExistence type="predicted"/>
<feature type="compositionally biased region" description="Polar residues" evidence="1">
    <location>
        <begin position="1"/>
        <end position="15"/>
    </location>
</feature>
<organism evidence="2 3">
    <name type="scientific">Phytohabitans flavus</name>
    <dbReference type="NCBI Taxonomy" id="1076124"/>
    <lineage>
        <taxon>Bacteria</taxon>
        <taxon>Bacillati</taxon>
        <taxon>Actinomycetota</taxon>
        <taxon>Actinomycetes</taxon>
        <taxon>Micromonosporales</taxon>
        <taxon>Micromonosporaceae</taxon>
    </lineage>
</organism>
<dbReference type="EMBL" id="AP022870">
    <property type="protein sequence ID" value="BCB81581.1"/>
    <property type="molecule type" value="Genomic_DNA"/>
</dbReference>
<reference evidence="2 3" key="1">
    <citation type="submission" date="2020-03" db="EMBL/GenBank/DDBJ databases">
        <title>Whole genome shotgun sequence of Phytohabitans flavus NBRC 107702.</title>
        <authorList>
            <person name="Komaki H."/>
            <person name="Tamura T."/>
        </authorList>
    </citation>
    <scope>NUCLEOTIDE SEQUENCE [LARGE SCALE GENOMIC DNA]</scope>
    <source>
        <strain evidence="2 3">NBRC 107702</strain>
    </source>
</reference>
<dbReference type="Proteomes" id="UP000502508">
    <property type="component" value="Chromosome"/>
</dbReference>
<sequence length="101" mass="10395">MPTARSTARCFSQSPRPLDARHHAVPIAATPAAPTPPANPASSPEPAYKGRPPPVLSQTLPKPVRAATDPIQATGRAATMHEAMARPAAECHGLTFSPTGG</sequence>
<accession>A0A6F8Y6J6</accession>
<reference evidence="2 3" key="2">
    <citation type="submission" date="2020-03" db="EMBL/GenBank/DDBJ databases">
        <authorList>
            <person name="Ichikawa N."/>
            <person name="Kimura A."/>
            <person name="Kitahashi Y."/>
            <person name="Uohara A."/>
        </authorList>
    </citation>
    <scope>NUCLEOTIDE SEQUENCE [LARGE SCALE GENOMIC DNA]</scope>
    <source>
        <strain evidence="2 3">NBRC 107702</strain>
    </source>
</reference>
<dbReference type="KEGG" id="pfla:Pflav_079910"/>
<evidence type="ECO:0000313" key="2">
    <source>
        <dbReference type="EMBL" id="BCB81581.1"/>
    </source>
</evidence>
<keyword evidence="3" id="KW-1185">Reference proteome</keyword>
<evidence type="ECO:0000313" key="3">
    <source>
        <dbReference type="Proteomes" id="UP000502508"/>
    </source>
</evidence>
<protein>
    <submittedName>
        <fullName evidence="2">Uncharacterized protein</fullName>
    </submittedName>
</protein>